<dbReference type="Proteomes" id="UP000502706">
    <property type="component" value="Plasmid unnamed1"/>
</dbReference>
<feature type="transmembrane region" description="Helical" evidence="2">
    <location>
        <begin position="210"/>
        <end position="236"/>
    </location>
</feature>
<reference evidence="3 4" key="1">
    <citation type="submission" date="2019-10" db="EMBL/GenBank/DDBJ databases">
        <title>Rubrobacter sp nov SCSIO 52915 isolated from a deep-sea sediment in the South China Sea.</title>
        <authorList>
            <person name="Chen R.W."/>
        </authorList>
    </citation>
    <scope>NUCLEOTIDE SEQUENCE [LARGE SCALE GENOMIC DNA]</scope>
    <source>
        <strain evidence="3 4">SCSIO 52915</strain>
        <plasmid evidence="3 4">unnamed1</plasmid>
    </source>
</reference>
<sequence>MSLERSSAMVDAQRLAVLMRRLGRLEERERLLARLRQDHYRAEADLKRELMAPVSPPAETERRSSLLEEVRSLTDATAEGIEAELSDLEAERQELFSCLSEEGMQERLWIRNALNPRTGITLHGRNSSRKLWEAPWRAARDAPKNLSPPEVVGYAVYLGERLLIDLKRSMACLVVALVSPGGAHALAQSAPPASLGSLFAQYVLPLVASAAYLMLAVGLLVYLPVSLHGFCCPGVFMRRRLRERAKHVPDPGGRGDPSFHGGPRSGGAPRNDDLD</sequence>
<keyword evidence="2" id="KW-0812">Transmembrane</keyword>
<dbReference type="EMBL" id="CP045122">
    <property type="protein sequence ID" value="QIN81059.1"/>
    <property type="molecule type" value="Genomic_DNA"/>
</dbReference>
<accession>A0A6G8Q3M6</accession>
<geneLocation type="plasmid" evidence="3 4">
    <name>unnamed1</name>
</geneLocation>
<feature type="region of interest" description="Disordered" evidence="1">
    <location>
        <begin position="246"/>
        <end position="275"/>
    </location>
</feature>
<dbReference type="RefSeq" id="WP_166398769.1">
    <property type="nucleotide sequence ID" value="NZ_CP045122.1"/>
</dbReference>
<protein>
    <submittedName>
        <fullName evidence="3">Uncharacterized protein</fullName>
    </submittedName>
</protein>
<evidence type="ECO:0000256" key="1">
    <source>
        <dbReference type="SAM" id="MobiDB-lite"/>
    </source>
</evidence>
<organism evidence="3 4">
    <name type="scientific">Rubrobacter marinus</name>
    <dbReference type="NCBI Taxonomy" id="2653852"/>
    <lineage>
        <taxon>Bacteria</taxon>
        <taxon>Bacillati</taxon>
        <taxon>Actinomycetota</taxon>
        <taxon>Rubrobacteria</taxon>
        <taxon>Rubrobacterales</taxon>
        <taxon>Rubrobacteraceae</taxon>
        <taxon>Rubrobacter</taxon>
    </lineage>
</organism>
<keyword evidence="2" id="KW-0472">Membrane</keyword>
<evidence type="ECO:0000313" key="3">
    <source>
        <dbReference type="EMBL" id="QIN81059.1"/>
    </source>
</evidence>
<proteinExistence type="predicted"/>
<gene>
    <name evidence="3" type="ORF">GBA65_21720</name>
</gene>
<keyword evidence="2" id="KW-1133">Transmembrane helix</keyword>
<name>A0A6G8Q3M6_9ACTN</name>
<evidence type="ECO:0000313" key="4">
    <source>
        <dbReference type="Proteomes" id="UP000502706"/>
    </source>
</evidence>
<keyword evidence="4" id="KW-1185">Reference proteome</keyword>
<dbReference type="AlphaFoldDB" id="A0A6G8Q3M6"/>
<keyword evidence="3" id="KW-0614">Plasmid</keyword>
<dbReference type="KEGG" id="rmar:GBA65_21720"/>
<evidence type="ECO:0000256" key="2">
    <source>
        <dbReference type="SAM" id="Phobius"/>
    </source>
</evidence>